<dbReference type="PANTHER" id="PTHR34580">
    <property type="match status" value="1"/>
</dbReference>
<evidence type="ECO:0000313" key="3">
    <source>
        <dbReference type="EMBL" id="TCJ16501.1"/>
    </source>
</evidence>
<keyword evidence="4" id="KW-1185">Reference proteome</keyword>
<feature type="domain" description="WYL" evidence="1">
    <location>
        <begin position="141"/>
        <end position="208"/>
    </location>
</feature>
<dbReference type="AlphaFoldDB" id="A0A4R1BH31"/>
<dbReference type="Proteomes" id="UP000295443">
    <property type="component" value="Unassembled WGS sequence"/>
</dbReference>
<gene>
    <name evidence="3" type="ORF">EZJ19_04780</name>
</gene>
<dbReference type="RefSeq" id="WP_131445154.1">
    <property type="nucleotide sequence ID" value="NZ_SJZB01000017.1"/>
</dbReference>
<evidence type="ECO:0000259" key="2">
    <source>
        <dbReference type="Pfam" id="PF25583"/>
    </source>
</evidence>
<reference evidence="3 4" key="1">
    <citation type="submission" date="2019-03" db="EMBL/GenBank/DDBJ databases">
        <title>Genome sequence of Thiobacillaceae bacterium LSR1, a sulfur-oxidizing bacterium isolated from freshwater sediment.</title>
        <authorList>
            <person name="Li S."/>
        </authorList>
    </citation>
    <scope>NUCLEOTIDE SEQUENCE [LARGE SCALE GENOMIC DNA]</scope>
    <source>
        <strain evidence="3 4">LSR1</strain>
    </source>
</reference>
<comment type="caution">
    <text evidence="3">The sequence shown here is derived from an EMBL/GenBank/DDBJ whole genome shotgun (WGS) entry which is preliminary data.</text>
</comment>
<dbReference type="OrthoDB" id="8555652at2"/>
<dbReference type="InterPro" id="IPR057727">
    <property type="entry name" value="WCX_dom"/>
</dbReference>
<name>A0A4R1BH31_9PROT</name>
<dbReference type="EMBL" id="SJZB01000017">
    <property type="protein sequence ID" value="TCJ16501.1"/>
    <property type="molecule type" value="Genomic_DNA"/>
</dbReference>
<evidence type="ECO:0000313" key="4">
    <source>
        <dbReference type="Proteomes" id="UP000295443"/>
    </source>
</evidence>
<dbReference type="PROSITE" id="PS52050">
    <property type="entry name" value="WYL"/>
    <property type="match status" value="1"/>
</dbReference>
<dbReference type="InterPro" id="IPR026881">
    <property type="entry name" value="WYL_dom"/>
</dbReference>
<organism evidence="3 4">
    <name type="scientific">Parasulfuritortus cantonensis</name>
    <dbReference type="NCBI Taxonomy" id="2528202"/>
    <lineage>
        <taxon>Bacteria</taxon>
        <taxon>Pseudomonadati</taxon>
        <taxon>Pseudomonadota</taxon>
        <taxon>Betaproteobacteria</taxon>
        <taxon>Nitrosomonadales</taxon>
        <taxon>Thiobacillaceae</taxon>
        <taxon>Parasulfuritortus</taxon>
    </lineage>
</organism>
<dbReference type="Pfam" id="PF13280">
    <property type="entry name" value="WYL"/>
    <property type="match status" value="1"/>
</dbReference>
<accession>A0A4R1BH31</accession>
<proteinExistence type="predicted"/>
<sequence>MDRMQRIFKLHQILAGRRYAIPRGQLEAELECSRATLTRILDEMRTFFDAPIEFDKEAGGYRYGRAAFELPGLWFTPSELFALSAAQKLLAEAQPGLLDGQLAPLKARIDRLLGQDHLGGGELAGRLRILRAAARQPDTHVFQTVAGATAQRRRLAIEYHGRERDRVSTREVSPERLVHYRDNWYLDAWCHVRDGLRSFALDRIRVARMLDQAAKELDEAELDRHYGATYGIFAGPARDHAVLRFSAERARWIADERWHPDQEDRWLDDGRFERRLPYADARELVLDILKYGPDVEVVAPAELRAETARRLKAAAAQYD</sequence>
<dbReference type="InterPro" id="IPR051534">
    <property type="entry name" value="CBASS_pafABC_assoc_protein"/>
</dbReference>
<feature type="domain" description="WCX" evidence="2">
    <location>
        <begin position="240"/>
        <end position="315"/>
    </location>
</feature>
<dbReference type="Pfam" id="PF25583">
    <property type="entry name" value="WCX"/>
    <property type="match status" value="1"/>
</dbReference>
<protein>
    <submittedName>
        <fullName evidence="3">YafY family transcriptional regulator</fullName>
    </submittedName>
</protein>
<dbReference type="PANTHER" id="PTHR34580:SF3">
    <property type="entry name" value="PROTEIN PAFB"/>
    <property type="match status" value="1"/>
</dbReference>
<evidence type="ECO:0000259" key="1">
    <source>
        <dbReference type="Pfam" id="PF13280"/>
    </source>
</evidence>